<feature type="compositionally biased region" description="Pro residues" evidence="5">
    <location>
        <begin position="318"/>
        <end position="328"/>
    </location>
</feature>
<dbReference type="AlphaFoldDB" id="A0A512CWV3"/>
<dbReference type="CDD" id="cd03268">
    <property type="entry name" value="ABC_BcrA_bacitracin_resist"/>
    <property type="match status" value="1"/>
</dbReference>
<proteinExistence type="inferred from homology"/>
<dbReference type="PANTHER" id="PTHR43335:SF4">
    <property type="entry name" value="ABC TRANSPORTER, ATP-BINDING PROTEIN"/>
    <property type="match status" value="1"/>
</dbReference>
<comment type="caution">
    <text evidence="7">The sequence shown here is derived from an EMBL/GenBank/DDBJ whole genome shotgun (WGS) entry which is preliminary data.</text>
</comment>
<keyword evidence="8" id="KW-1185">Reference proteome</keyword>
<evidence type="ECO:0000256" key="2">
    <source>
        <dbReference type="ARBA" id="ARBA00022448"/>
    </source>
</evidence>
<gene>
    <name evidence="7" type="ORF">TAE01_05110</name>
</gene>
<dbReference type="SUPFAM" id="SSF52540">
    <property type="entry name" value="P-loop containing nucleoside triphosphate hydrolases"/>
    <property type="match status" value="1"/>
</dbReference>
<keyword evidence="4 7" id="KW-0067">ATP-binding</keyword>
<evidence type="ECO:0000256" key="4">
    <source>
        <dbReference type="ARBA" id="ARBA00022840"/>
    </source>
</evidence>
<feature type="domain" description="ABC transporter" evidence="6">
    <location>
        <begin position="12"/>
        <end position="237"/>
    </location>
</feature>
<dbReference type="RefSeq" id="WP_425581108.1">
    <property type="nucleotide sequence ID" value="NZ_BAAARO010000021.1"/>
</dbReference>
<dbReference type="SMART" id="SM00382">
    <property type="entry name" value="AAA"/>
    <property type="match status" value="1"/>
</dbReference>
<dbReference type="PANTHER" id="PTHR43335">
    <property type="entry name" value="ABC TRANSPORTER, ATP-BINDING PROTEIN"/>
    <property type="match status" value="1"/>
</dbReference>
<dbReference type="InterPro" id="IPR003593">
    <property type="entry name" value="AAA+_ATPase"/>
</dbReference>
<dbReference type="GO" id="GO:0016887">
    <property type="term" value="F:ATP hydrolysis activity"/>
    <property type="evidence" value="ECO:0007669"/>
    <property type="project" value="InterPro"/>
</dbReference>
<dbReference type="EMBL" id="BJYX01000002">
    <property type="protein sequence ID" value="GEO28701.1"/>
    <property type="molecule type" value="Genomic_DNA"/>
</dbReference>
<evidence type="ECO:0000313" key="8">
    <source>
        <dbReference type="Proteomes" id="UP000321534"/>
    </source>
</evidence>
<protein>
    <submittedName>
        <fullName evidence="7">ABC transporter ATP-binding protein</fullName>
    </submittedName>
</protein>
<dbReference type="GO" id="GO:0005524">
    <property type="term" value="F:ATP binding"/>
    <property type="evidence" value="ECO:0007669"/>
    <property type="project" value="UniProtKB-KW"/>
</dbReference>
<name>A0A512CWV3_9MICO</name>
<evidence type="ECO:0000259" key="6">
    <source>
        <dbReference type="PROSITE" id="PS50893"/>
    </source>
</evidence>
<evidence type="ECO:0000313" key="7">
    <source>
        <dbReference type="EMBL" id="GEO28701.1"/>
    </source>
</evidence>
<sequence>MVHGRPEFTGRIEVRGLTKRFGSFTAVDGLDFDVEPGRITGFLGPNGSGKTTTLRMLLGLVRATHGTATIDGHRYAEIANPLTVVGSALEATNFHPGRTGRNHLRVQAAVAGVPDSRVDELLELVGIPAAARKRAGGYSMGMRQRLGLAAALLGDPRVIILDEPANGLDPEGIRWLRGFLRHLADEGRTLLISSHMLSEVEQTVDDVVIIANGRRVAQGTVADLRGEPTAYVRTSDPERLTQALRDRGLSVAPKGRGLQVTTEDLAVVGDAAHASDVAIHELRSEQTHLEELFFNLTDRDEHRNRNLDARPSGGLPVDLPPPSGPPIDPALLAEPVESGEPGERVERRASTTPAMPAGRPDDDGRPR</sequence>
<evidence type="ECO:0000256" key="5">
    <source>
        <dbReference type="SAM" id="MobiDB-lite"/>
    </source>
</evidence>
<keyword evidence="2" id="KW-0813">Transport</keyword>
<feature type="region of interest" description="Disordered" evidence="5">
    <location>
        <begin position="304"/>
        <end position="367"/>
    </location>
</feature>
<dbReference type="InterPro" id="IPR003439">
    <property type="entry name" value="ABC_transporter-like_ATP-bd"/>
</dbReference>
<reference evidence="7 8" key="1">
    <citation type="submission" date="2019-07" db="EMBL/GenBank/DDBJ databases">
        <title>Whole genome shotgun sequence of Terrabacter aerolatus NBRC 106305.</title>
        <authorList>
            <person name="Hosoyama A."/>
            <person name="Uohara A."/>
            <person name="Ohji S."/>
            <person name="Ichikawa N."/>
        </authorList>
    </citation>
    <scope>NUCLEOTIDE SEQUENCE [LARGE SCALE GENOMIC DNA]</scope>
    <source>
        <strain evidence="7 8">NBRC 106305</strain>
    </source>
</reference>
<dbReference type="PROSITE" id="PS50893">
    <property type="entry name" value="ABC_TRANSPORTER_2"/>
    <property type="match status" value="1"/>
</dbReference>
<dbReference type="InterPro" id="IPR027417">
    <property type="entry name" value="P-loop_NTPase"/>
</dbReference>
<accession>A0A512CWV3</accession>
<organism evidence="7 8">
    <name type="scientific">Terrabacter aerolatus</name>
    <dbReference type="NCBI Taxonomy" id="422442"/>
    <lineage>
        <taxon>Bacteria</taxon>
        <taxon>Bacillati</taxon>
        <taxon>Actinomycetota</taxon>
        <taxon>Actinomycetes</taxon>
        <taxon>Micrococcales</taxon>
        <taxon>Intrasporangiaceae</taxon>
        <taxon>Terrabacter</taxon>
    </lineage>
</organism>
<evidence type="ECO:0000256" key="3">
    <source>
        <dbReference type="ARBA" id="ARBA00022741"/>
    </source>
</evidence>
<dbReference type="Pfam" id="PF00005">
    <property type="entry name" value="ABC_tran"/>
    <property type="match status" value="1"/>
</dbReference>
<comment type="similarity">
    <text evidence="1">Belongs to the ABC transporter superfamily.</text>
</comment>
<dbReference type="Proteomes" id="UP000321534">
    <property type="component" value="Unassembled WGS sequence"/>
</dbReference>
<keyword evidence="3" id="KW-0547">Nucleotide-binding</keyword>
<evidence type="ECO:0000256" key="1">
    <source>
        <dbReference type="ARBA" id="ARBA00005417"/>
    </source>
</evidence>
<dbReference type="Gene3D" id="3.40.50.300">
    <property type="entry name" value="P-loop containing nucleotide triphosphate hydrolases"/>
    <property type="match status" value="1"/>
</dbReference>